<dbReference type="InterPro" id="IPR037883">
    <property type="entry name" value="Knr4/Smi1-like_sf"/>
</dbReference>
<dbReference type="InterPro" id="IPR018958">
    <property type="entry name" value="Knr4/Smi1-like_dom"/>
</dbReference>
<evidence type="ECO:0000256" key="1">
    <source>
        <dbReference type="ARBA" id="ARBA00023125"/>
    </source>
</evidence>
<gene>
    <name evidence="3" type="ORF">QEZ40_002529</name>
</gene>
<evidence type="ECO:0000313" key="4">
    <source>
        <dbReference type="Proteomes" id="UP001223390"/>
    </source>
</evidence>
<accession>A0ABT7GVD7</accession>
<dbReference type="Pfam" id="PF23359">
    <property type="entry name" value="Lsr2_DNA-bd"/>
    <property type="match status" value="1"/>
</dbReference>
<dbReference type="InterPro" id="IPR055370">
    <property type="entry name" value="Lsr2_DNA-bd"/>
</dbReference>
<evidence type="ECO:0000259" key="2">
    <source>
        <dbReference type="SMART" id="SM00860"/>
    </source>
</evidence>
<keyword evidence="1" id="KW-0238">DNA-binding</keyword>
<evidence type="ECO:0000313" key="3">
    <source>
        <dbReference type="EMBL" id="MDK9497588.1"/>
    </source>
</evidence>
<dbReference type="SUPFAM" id="SSF160631">
    <property type="entry name" value="SMI1/KNR4-like"/>
    <property type="match status" value="1"/>
</dbReference>
<keyword evidence="4" id="KW-1185">Reference proteome</keyword>
<sequence>MTGLTTLIRLCPPPRPALRIAWQPVESALGMALPADYKRLAELYGPGVFCEFVHVYHPHGVTPFVNLTGPMPARIRADLRNDVAEGVFPVPHDPDRLFAVGGTGNGERIFWITDPVDEPDRWHIAVNEARGPRWFTFGGSLTEFLGSVFTGRTSVPQFPRGLLDEAPGFTRSRPVLWKPVLFAESPAPVDTASIRAWGRANGYDVPARGRVPGEIRRAWEQAVS</sequence>
<dbReference type="EMBL" id="JASITI010000021">
    <property type="protein sequence ID" value="MDK9497588.1"/>
    <property type="molecule type" value="Genomic_DNA"/>
</dbReference>
<reference evidence="3 4" key="1">
    <citation type="submission" date="2023-05" db="EMBL/GenBank/DDBJ databases">
        <title>Sequencing and Assembly of Streptomyces sp. NP73.</title>
        <authorList>
            <person name="Konwar A.N."/>
            <person name="Saikia K."/>
            <person name="Thakur D."/>
        </authorList>
    </citation>
    <scope>NUCLEOTIDE SEQUENCE [LARGE SCALE GENOMIC DNA]</scope>
    <source>
        <strain evidence="3 4">NP73</strain>
    </source>
</reference>
<name>A0ABT7GVD7_9ACTN</name>
<proteinExistence type="predicted"/>
<dbReference type="InterPro" id="IPR036625">
    <property type="entry name" value="E3-bd_dom_sf"/>
</dbReference>
<comment type="caution">
    <text evidence="3">The sequence shown here is derived from an EMBL/GenBank/DDBJ whole genome shotgun (WGS) entry which is preliminary data.</text>
</comment>
<dbReference type="Proteomes" id="UP001223390">
    <property type="component" value="Unassembled WGS sequence"/>
</dbReference>
<dbReference type="SMART" id="SM00860">
    <property type="entry name" value="SMI1_KNR4"/>
    <property type="match status" value="1"/>
</dbReference>
<dbReference type="RefSeq" id="WP_285343330.1">
    <property type="nucleotide sequence ID" value="NZ_JASITI010000021.1"/>
</dbReference>
<protein>
    <recommendedName>
        <fullName evidence="2">Knr4/Smi1-like domain-containing protein</fullName>
    </recommendedName>
</protein>
<dbReference type="Gene3D" id="4.10.320.10">
    <property type="entry name" value="E3-binding domain"/>
    <property type="match status" value="1"/>
</dbReference>
<organism evidence="3 4">
    <name type="scientific">Streptomyces katrae</name>
    <dbReference type="NCBI Taxonomy" id="68223"/>
    <lineage>
        <taxon>Bacteria</taxon>
        <taxon>Bacillati</taxon>
        <taxon>Actinomycetota</taxon>
        <taxon>Actinomycetes</taxon>
        <taxon>Kitasatosporales</taxon>
        <taxon>Streptomycetaceae</taxon>
        <taxon>Streptomyces</taxon>
    </lineage>
</organism>
<feature type="domain" description="Knr4/Smi1-like" evidence="2">
    <location>
        <begin position="16"/>
        <end position="147"/>
    </location>
</feature>